<accession>A0A835R158</accession>
<dbReference type="EC" id="2.3.2.27" evidence="2"/>
<dbReference type="InterPro" id="IPR045191">
    <property type="entry name" value="MBR1/2-like"/>
</dbReference>
<comment type="catalytic activity">
    <reaction evidence="1">
        <text>S-ubiquitinyl-[E2 ubiquitin-conjugating enzyme]-L-cysteine + [acceptor protein]-L-lysine = [E2 ubiquitin-conjugating enzyme]-L-cysteine + N(6)-ubiquitinyl-[acceptor protein]-L-lysine.</text>
        <dbReference type="EC" id="2.3.2.27"/>
    </reaction>
</comment>
<reference evidence="12 13" key="1">
    <citation type="journal article" date="2020" name="Nat. Food">
        <title>A phased Vanilla planifolia genome enables genetic improvement of flavour and production.</title>
        <authorList>
            <person name="Hasing T."/>
            <person name="Tang H."/>
            <person name="Brym M."/>
            <person name="Khazi F."/>
            <person name="Huang T."/>
            <person name="Chambers A.H."/>
        </authorList>
    </citation>
    <scope>NUCLEOTIDE SEQUENCE [LARGE SCALE GENOMIC DNA]</scope>
    <source>
        <tissue evidence="12">Leaf</tissue>
    </source>
</reference>
<dbReference type="Gene3D" id="3.30.40.10">
    <property type="entry name" value="Zinc/RING finger domain, C3HC4 (zinc finger)"/>
    <property type="match status" value="1"/>
</dbReference>
<evidence type="ECO:0000256" key="1">
    <source>
        <dbReference type="ARBA" id="ARBA00000900"/>
    </source>
</evidence>
<organism evidence="12 13">
    <name type="scientific">Vanilla planifolia</name>
    <name type="common">Vanilla</name>
    <dbReference type="NCBI Taxonomy" id="51239"/>
    <lineage>
        <taxon>Eukaryota</taxon>
        <taxon>Viridiplantae</taxon>
        <taxon>Streptophyta</taxon>
        <taxon>Embryophyta</taxon>
        <taxon>Tracheophyta</taxon>
        <taxon>Spermatophyta</taxon>
        <taxon>Magnoliopsida</taxon>
        <taxon>Liliopsida</taxon>
        <taxon>Asparagales</taxon>
        <taxon>Orchidaceae</taxon>
        <taxon>Vanilloideae</taxon>
        <taxon>Vanilleae</taxon>
        <taxon>Vanilla</taxon>
    </lineage>
</organism>
<keyword evidence="4" id="KW-0479">Metal-binding</keyword>
<feature type="domain" description="RING-type" evidence="11">
    <location>
        <begin position="407"/>
        <end position="448"/>
    </location>
</feature>
<feature type="signal peptide" evidence="10">
    <location>
        <begin position="1"/>
        <end position="24"/>
    </location>
</feature>
<evidence type="ECO:0000256" key="7">
    <source>
        <dbReference type="ARBA" id="ARBA00022833"/>
    </source>
</evidence>
<name>A0A835R158_VANPL</name>
<dbReference type="OrthoDB" id="8062037at2759"/>
<keyword evidence="7" id="KW-0862">Zinc</keyword>
<evidence type="ECO:0000256" key="2">
    <source>
        <dbReference type="ARBA" id="ARBA00012483"/>
    </source>
</evidence>
<evidence type="ECO:0000256" key="3">
    <source>
        <dbReference type="ARBA" id="ARBA00022679"/>
    </source>
</evidence>
<evidence type="ECO:0000256" key="4">
    <source>
        <dbReference type="ARBA" id="ARBA00022723"/>
    </source>
</evidence>
<keyword evidence="10" id="KW-0732">Signal</keyword>
<evidence type="ECO:0000259" key="11">
    <source>
        <dbReference type="PROSITE" id="PS50089"/>
    </source>
</evidence>
<evidence type="ECO:0000256" key="5">
    <source>
        <dbReference type="ARBA" id="ARBA00022771"/>
    </source>
</evidence>
<dbReference type="AlphaFoldDB" id="A0A835R158"/>
<dbReference type="SMART" id="SM00744">
    <property type="entry name" value="RINGv"/>
    <property type="match status" value="1"/>
</dbReference>
<evidence type="ECO:0000313" key="13">
    <source>
        <dbReference type="Proteomes" id="UP000639772"/>
    </source>
</evidence>
<dbReference type="GO" id="GO:0008270">
    <property type="term" value="F:zinc ion binding"/>
    <property type="evidence" value="ECO:0007669"/>
    <property type="project" value="UniProtKB-KW"/>
</dbReference>
<dbReference type="PANTHER" id="PTHR22937:SF65">
    <property type="entry name" value="E3 UBIQUITIN-PROTEIN LIGASE ARK2C"/>
    <property type="match status" value="1"/>
</dbReference>
<evidence type="ECO:0000256" key="8">
    <source>
        <dbReference type="PROSITE-ProRule" id="PRU00175"/>
    </source>
</evidence>
<dbReference type="InterPro" id="IPR001841">
    <property type="entry name" value="Znf_RING"/>
</dbReference>
<dbReference type="InterPro" id="IPR011016">
    <property type="entry name" value="Znf_RING-CH"/>
</dbReference>
<feature type="region of interest" description="Disordered" evidence="9">
    <location>
        <begin position="102"/>
        <end position="126"/>
    </location>
</feature>
<dbReference type="InterPro" id="IPR013083">
    <property type="entry name" value="Znf_RING/FYVE/PHD"/>
</dbReference>
<dbReference type="GO" id="GO:0061630">
    <property type="term" value="F:ubiquitin protein ligase activity"/>
    <property type="evidence" value="ECO:0007669"/>
    <property type="project" value="UniProtKB-EC"/>
</dbReference>
<dbReference type="EMBL" id="JADCNM010000005">
    <property type="protein sequence ID" value="KAG0483621.1"/>
    <property type="molecule type" value="Genomic_DNA"/>
</dbReference>
<evidence type="ECO:0000256" key="6">
    <source>
        <dbReference type="ARBA" id="ARBA00022786"/>
    </source>
</evidence>
<proteinExistence type="predicted"/>
<evidence type="ECO:0000256" key="9">
    <source>
        <dbReference type="SAM" id="MobiDB-lite"/>
    </source>
</evidence>
<keyword evidence="3" id="KW-0808">Transferase</keyword>
<keyword evidence="6" id="KW-0833">Ubl conjugation pathway</keyword>
<dbReference type="SMART" id="SM00184">
    <property type="entry name" value="RING"/>
    <property type="match status" value="1"/>
</dbReference>
<evidence type="ECO:0000313" key="12">
    <source>
        <dbReference type="EMBL" id="KAG0483621.1"/>
    </source>
</evidence>
<dbReference type="SUPFAM" id="SSF57850">
    <property type="entry name" value="RING/U-box"/>
    <property type="match status" value="1"/>
</dbReference>
<evidence type="ECO:0000256" key="10">
    <source>
        <dbReference type="SAM" id="SignalP"/>
    </source>
</evidence>
<feature type="compositionally biased region" description="Polar residues" evidence="9">
    <location>
        <begin position="105"/>
        <end position="117"/>
    </location>
</feature>
<dbReference type="CDD" id="cd16469">
    <property type="entry name" value="RING-H2_RNF24-like"/>
    <property type="match status" value="1"/>
</dbReference>
<protein>
    <recommendedName>
        <fullName evidence="2">RING-type E3 ubiquitin transferase</fullName>
        <ecNumber evidence="2">2.3.2.27</ecNumber>
    </recommendedName>
</protein>
<gene>
    <name evidence="12" type="ORF">HPP92_011705</name>
</gene>
<feature type="chain" id="PRO_5032464754" description="RING-type E3 ubiquitin transferase" evidence="10">
    <location>
        <begin position="25"/>
        <end position="470"/>
    </location>
</feature>
<dbReference type="PROSITE" id="PS50089">
    <property type="entry name" value="ZF_RING_2"/>
    <property type="match status" value="1"/>
</dbReference>
<keyword evidence="5 8" id="KW-0863">Zinc-finger</keyword>
<dbReference type="PANTHER" id="PTHR22937">
    <property type="entry name" value="E3 UBIQUITIN-PROTEIN LIGASE RNF165"/>
    <property type="match status" value="1"/>
</dbReference>
<dbReference type="Proteomes" id="UP000639772">
    <property type="component" value="Unassembled WGS sequence"/>
</dbReference>
<dbReference type="Pfam" id="PF13639">
    <property type="entry name" value="zf-RING_2"/>
    <property type="match status" value="1"/>
</dbReference>
<sequence>MFLLIGYIVLSLEQLLLLTRLIMARRNSYLPPIPEPQPIHPSNHPNTNLHSHFGSSMLVPDENRLFSNSGALHDLHQQSQSTALSSQSQQYFTHYGPCNHRAYRNDNSGNTISSQAESGRMSFKRKQTQPTFEDTRGYCCPGSSSTVTVPPTNFQHNPIPACFRSPASMSIGHSHGTDSRPAGDGFQRNVRSRYDPCADSPAGQCWFNNRPYQMYTSENIYATSMAEQCVPPLHVPSLPSQVSVTRRARASSSRFNGRQTHNRISSCYAQPGNSAAASQYAASSVSRSALLPRYPRPATWNGESRSFNLVLPLPNDQNARARRAFGVTHNSASMDALSIFGPLDLSDEHRELRLDIDDMSYEELLALEESIGNVSTGLSEYHISLCLSQTIYCSSDPAQECREEVSCPICLEDYEDKESMGILKCRHVFHVSCIKNWLSIKNACPICKAPAVDDILKRKGKATSSGLTNV</sequence>
<comment type="caution">
    <text evidence="12">The sequence shown here is derived from an EMBL/GenBank/DDBJ whole genome shotgun (WGS) entry which is preliminary data.</text>
</comment>